<dbReference type="SUPFAM" id="SSF54197">
    <property type="entry name" value="HIT-like"/>
    <property type="match status" value="1"/>
</dbReference>
<proteinExistence type="predicted"/>
<dbReference type="PROSITE" id="PS00892">
    <property type="entry name" value="HIT_1"/>
    <property type="match status" value="1"/>
</dbReference>
<keyword evidence="4" id="KW-1185">Reference proteome</keyword>
<comment type="caution">
    <text evidence="3">The sequence shown here is derived from an EMBL/GenBank/DDBJ whole genome shotgun (WGS) entry which is preliminary data.</text>
</comment>
<dbReference type="GO" id="GO:0003824">
    <property type="term" value="F:catalytic activity"/>
    <property type="evidence" value="ECO:0007669"/>
    <property type="project" value="InterPro"/>
</dbReference>
<evidence type="ECO:0000313" key="3">
    <source>
        <dbReference type="EMBL" id="KAG5639340.1"/>
    </source>
</evidence>
<dbReference type="InterPro" id="IPR051884">
    <property type="entry name" value="Bis(5'-adenosyl)-TPase_reg"/>
</dbReference>
<dbReference type="Pfam" id="PF01230">
    <property type="entry name" value="HIT"/>
    <property type="match status" value="1"/>
</dbReference>
<dbReference type="PANTHER" id="PTHR46243:SF1">
    <property type="entry name" value="BIS(5'-ADENOSYL)-TRIPHOSPHATASE"/>
    <property type="match status" value="1"/>
</dbReference>
<organism evidence="3 4">
    <name type="scientific">Sphagnurus paluster</name>
    <dbReference type="NCBI Taxonomy" id="117069"/>
    <lineage>
        <taxon>Eukaryota</taxon>
        <taxon>Fungi</taxon>
        <taxon>Dikarya</taxon>
        <taxon>Basidiomycota</taxon>
        <taxon>Agaricomycotina</taxon>
        <taxon>Agaricomycetes</taxon>
        <taxon>Agaricomycetidae</taxon>
        <taxon>Agaricales</taxon>
        <taxon>Tricholomatineae</taxon>
        <taxon>Lyophyllaceae</taxon>
        <taxon>Sphagnurus</taxon>
    </lineage>
</organism>
<evidence type="ECO:0000256" key="1">
    <source>
        <dbReference type="PROSITE-ProRule" id="PRU00464"/>
    </source>
</evidence>
<feature type="short sequence motif" description="Histidine triad motif" evidence="1">
    <location>
        <begin position="36"/>
        <end position="40"/>
    </location>
</feature>
<dbReference type="InterPro" id="IPR036265">
    <property type="entry name" value="HIT-like_sf"/>
</dbReference>
<dbReference type="AlphaFoldDB" id="A0A9P7G1W7"/>
<reference evidence="3" key="2">
    <citation type="submission" date="2021-10" db="EMBL/GenBank/DDBJ databases">
        <title>Phylogenomics reveals ancestral predisposition of the termite-cultivated fungus Termitomyces towards a domesticated lifestyle.</title>
        <authorList>
            <person name="Auxier B."/>
            <person name="Grum-Grzhimaylo A."/>
            <person name="Cardenas M.E."/>
            <person name="Lodge J.D."/>
            <person name="Laessoe T."/>
            <person name="Pedersen O."/>
            <person name="Smith M.E."/>
            <person name="Kuyper T.W."/>
            <person name="Franco-Molano E.A."/>
            <person name="Baroni T.J."/>
            <person name="Aanen D.K."/>
        </authorList>
    </citation>
    <scope>NUCLEOTIDE SEQUENCE</scope>
    <source>
        <strain evidence="3">D49</strain>
    </source>
</reference>
<dbReference type="OrthoDB" id="680339at2759"/>
<name>A0A9P7G1W7_9AGAR</name>
<reference evidence="3" key="1">
    <citation type="submission" date="2021-02" db="EMBL/GenBank/DDBJ databases">
        <authorList>
            <person name="Nieuwenhuis M."/>
            <person name="Van De Peppel L.J.J."/>
        </authorList>
    </citation>
    <scope>NUCLEOTIDE SEQUENCE</scope>
    <source>
        <strain evidence="3">D49</strain>
    </source>
</reference>
<protein>
    <recommendedName>
        <fullName evidence="2">HIT domain-containing protein</fullName>
    </recommendedName>
</protein>
<accession>A0A9P7G1W7</accession>
<gene>
    <name evidence="3" type="ORF">H0H81_004061</name>
</gene>
<sequence length="116" mass="13104">MLSVRRVGNVIERAYGADGLTIACQDGKAAGQTVPHVHFHLLPRKQQGDRFSDKNDEIYPALERHEGSLSADIQHKVAPLKVDADEDRHPRSLDEMEQEARWLKGFFESMHNTPTS</sequence>
<dbReference type="PROSITE" id="PS51084">
    <property type="entry name" value="HIT_2"/>
    <property type="match status" value="1"/>
</dbReference>
<dbReference type="PANTHER" id="PTHR46243">
    <property type="entry name" value="BIS(5'-ADENOSYL)-TRIPHOSPHATASE"/>
    <property type="match status" value="1"/>
</dbReference>
<dbReference type="Proteomes" id="UP000717328">
    <property type="component" value="Unassembled WGS sequence"/>
</dbReference>
<dbReference type="Gene3D" id="3.30.428.10">
    <property type="entry name" value="HIT-like"/>
    <property type="match status" value="1"/>
</dbReference>
<dbReference type="InterPro" id="IPR019808">
    <property type="entry name" value="Histidine_triad_CS"/>
</dbReference>
<evidence type="ECO:0000313" key="4">
    <source>
        <dbReference type="Proteomes" id="UP000717328"/>
    </source>
</evidence>
<feature type="domain" description="HIT" evidence="2">
    <location>
        <begin position="1"/>
        <end position="52"/>
    </location>
</feature>
<dbReference type="InterPro" id="IPR011146">
    <property type="entry name" value="HIT-like"/>
</dbReference>
<dbReference type="EMBL" id="JABCKI010005724">
    <property type="protein sequence ID" value="KAG5639340.1"/>
    <property type="molecule type" value="Genomic_DNA"/>
</dbReference>
<evidence type="ECO:0000259" key="2">
    <source>
        <dbReference type="PROSITE" id="PS51084"/>
    </source>
</evidence>